<dbReference type="RefSeq" id="WP_311066158.1">
    <property type="nucleotide sequence ID" value="NZ_CP134501.1"/>
</dbReference>
<evidence type="ECO:0000313" key="2">
    <source>
        <dbReference type="EMBL" id="WNF31627.1"/>
    </source>
</evidence>
<proteinExistence type="predicted"/>
<evidence type="ECO:0000259" key="1">
    <source>
        <dbReference type="Pfam" id="PF06114"/>
    </source>
</evidence>
<keyword evidence="3" id="KW-1185">Reference proteome</keyword>
<organism evidence="2 3">
    <name type="scientific">Aeribacillus composti</name>
    <dbReference type="NCBI Taxonomy" id="1868734"/>
    <lineage>
        <taxon>Bacteria</taxon>
        <taxon>Bacillati</taxon>
        <taxon>Bacillota</taxon>
        <taxon>Bacilli</taxon>
        <taxon>Bacillales</taxon>
        <taxon>Bacillaceae</taxon>
        <taxon>Aeribacillus</taxon>
    </lineage>
</organism>
<dbReference type="Gene3D" id="1.10.10.2910">
    <property type="match status" value="1"/>
</dbReference>
<sequence>MKSLIAKAKNRANEVRNRLGLGDEPVPNIFRLLENQGIYLFRKPLRSNASAMFMKSPNAHLVIINSKKTLGHQIFSAAHELSHFLYDTHIMGGVCTVDKYNQDIEIEKLADLFASHFLMPENGLLNHILRRTNNGKENLDVSDIIFLQQHFNVSWSAMLYRLYTLGYINQTEYEYYKETVRVKKEAIKYGYSTELYEKDGQETYSQHYIEKVIKAYQNDEISRQKLEEYLNDVGISLSKLEIDEENSLYEDEGDDYA</sequence>
<dbReference type="PANTHER" id="PTHR43236">
    <property type="entry name" value="ANTITOXIN HIGA1"/>
    <property type="match status" value="1"/>
</dbReference>
<reference evidence="2 3" key="1">
    <citation type="submission" date="2023-09" db="EMBL/GenBank/DDBJ databases">
        <title>Different Types of Thermotolerant Ring-Cleaving Dioxygenases derived from Aeribacillus composti HB-1 applied for multiple aromatic hydrocarbons removal.</title>
        <authorList>
            <person name="Cao L."/>
            <person name="Li M."/>
            <person name="Ma T."/>
        </authorList>
    </citation>
    <scope>NUCLEOTIDE SEQUENCE [LARGE SCALE GENOMIC DNA]</scope>
    <source>
        <strain evidence="2 3">HB-1</strain>
    </source>
</reference>
<evidence type="ECO:0000313" key="3">
    <source>
        <dbReference type="Proteomes" id="UP001303701"/>
    </source>
</evidence>
<dbReference type="GeneID" id="301126288"/>
<accession>A0ABY9W8V8</accession>
<protein>
    <submittedName>
        <fullName evidence="2">ImmA/IrrE family metallo-endopeptidase</fullName>
    </submittedName>
</protein>
<dbReference type="Pfam" id="PF06114">
    <property type="entry name" value="Peptidase_M78"/>
    <property type="match status" value="1"/>
</dbReference>
<feature type="domain" description="IrrE N-terminal-like" evidence="1">
    <location>
        <begin position="34"/>
        <end position="162"/>
    </location>
</feature>
<dbReference type="PANTHER" id="PTHR43236:SF1">
    <property type="entry name" value="BLL7220 PROTEIN"/>
    <property type="match status" value="1"/>
</dbReference>
<dbReference type="Proteomes" id="UP001303701">
    <property type="component" value="Chromosome"/>
</dbReference>
<dbReference type="InterPro" id="IPR052345">
    <property type="entry name" value="Rad_response_metalloprotease"/>
</dbReference>
<dbReference type="InterPro" id="IPR010359">
    <property type="entry name" value="IrrE_HExxH"/>
</dbReference>
<name>A0ABY9W8V8_9BACI</name>
<dbReference type="EMBL" id="CP134501">
    <property type="protein sequence ID" value="WNF31627.1"/>
    <property type="molecule type" value="Genomic_DNA"/>
</dbReference>
<gene>
    <name evidence="2" type="ORF">RI196_09910</name>
</gene>